<dbReference type="EMBL" id="BAABAZ010000012">
    <property type="protein sequence ID" value="GAA4285259.1"/>
    <property type="molecule type" value="Genomic_DNA"/>
</dbReference>
<evidence type="ECO:0000256" key="4">
    <source>
        <dbReference type="ARBA" id="ARBA00022723"/>
    </source>
</evidence>
<name>A0ABP8EMP3_9MICO</name>
<dbReference type="PANTHER" id="PTHR12001:SF85">
    <property type="entry name" value="SHORT CHAIN ISOPRENYL DIPHOSPHATE SYNTHASE"/>
    <property type="match status" value="1"/>
</dbReference>
<reference evidence="8" key="1">
    <citation type="journal article" date="2019" name="Int. J. Syst. Evol. Microbiol.">
        <title>The Global Catalogue of Microorganisms (GCM) 10K type strain sequencing project: providing services to taxonomists for standard genome sequencing and annotation.</title>
        <authorList>
            <consortium name="The Broad Institute Genomics Platform"/>
            <consortium name="The Broad Institute Genome Sequencing Center for Infectious Disease"/>
            <person name="Wu L."/>
            <person name="Ma J."/>
        </authorList>
    </citation>
    <scope>NUCLEOTIDE SEQUENCE [LARGE SCALE GENOMIC DNA]</scope>
    <source>
        <strain evidence="8">JCM 17458</strain>
    </source>
</reference>
<evidence type="ECO:0000256" key="5">
    <source>
        <dbReference type="ARBA" id="ARBA00022842"/>
    </source>
</evidence>
<organism evidence="7 8">
    <name type="scientific">Brevibacterium daeguense</name>
    <dbReference type="NCBI Taxonomy" id="909936"/>
    <lineage>
        <taxon>Bacteria</taxon>
        <taxon>Bacillati</taxon>
        <taxon>Actinomycetota</taxon>
        <taxon>Actinomycetes</taxon>
        <taxon>Micrococcales</taxon>
        <taxon>Brevibacteriaceae</taxon>
        <taxon>Brevibacterium</taxon>
    </lineage>
</organism>
<comment type="caution">
    <text evidence="7">The sequence shown here is derived from an EMBL/GenBank/DDBJ whole genome shotgun (WGS) entry which is preliminary data.</text>
</comment>
<sequence length="362" mass="39185">MTALTPPEDVIARVDTVLAEYLEGLAGRLGGISPAAAELIEPIRRFTARGKRIRALVTWWGFELAGGDARKHPGIARAATSVELLHAAALIHDDIIDDSDTRRGRPAIHAAYRADHRERGWQGDPELYGVGAGIIAGDLCLSLSEEIYTASGLDRIADPEAVRRHDDFRRDVMVGQFLDIRLQAAAVDAAEIADRAHEVLTYKSAKYSVEQPLLLGAALGAADAGLFTLLSEFGLPLGRAFQLRDDELGVFGDPSITGKPSGDDLRQGKKTVLVGNTLTRLDERTCAWFADRLGAADLSDSEIERMKDLMRSTGALAAFEAEIDVEMARAHAALDRLAEFGLSSADRAVLADYAMRLTRRTA</sequence>
<comment type="similarity">
    <text evidence="2 6">Belongs to the FPP/GGPP synthase family.</text>
</comment>
<dbReference type="Pfam" id="PF00348">
    <property type="entry name" value="polyprenyl_synt"/>
    <property type="match status" value="1"/>
</dbReference>
<evidence type="ECO:0000313" key="8">
    <source>
        <dbReference type="Proteomes" id="UP001501586"/>
    </source>
</evidence>
<comment type="cofactor">
    <cofactor evidence="1">
        <name>Mg(2+)</name>
        <dbReference type="ChEBI" id="CHEBI:18420"/>
    </cofactor>
</comment>
<dbReference type="RefSeq" id="WP_236863053.1">
    <property type="nucleotide sequence ID" value="NZ_BAABAZ010000012.1"/>
</dbReference>
<keyword evidence="4" id="KW-0479">Metal-binding</keyword>
<proteinExistence type="inferred from homology"/>
<accession>A0ABP8EMP3</accession>
<evidence type="ECO:0000256" key="3">
    <source>
        <dbReference type="ARBA" id="ARBA00022679"/>
    </source>
</evidence>
<gene>
    <name evidence="7" type="ORF">GCM10022261_27900</name>
</gene>
<keyword evidence="5" id="KW-0460">Magnesium</keyword>
<dbReference type="SUPFAM" id="SSF48576">
    <property type="entry name" value="Terpenoid synthases"/>
    <property type="match status" value="1"/>
</dbReference>
<dbReference type="Proteomes" id="UP001501586">
    <property type="component" value="Unassembled WGS sequence"/>
</dbReference>
<evidence type="ECO:0000256" key="2">
    <source>
        <dbReference type="ARBA" id="ARBA00006706"/>
    </source>
</evidence>
<dbReference type="InterPro" id="IPR008949">
    <property type="entry name" value="Isoprenoid_synthase_dom_sf"/>
</dbReference>
<dbReference type="InterPro" id="IPR033749">
    <property type="entry name" value="Polyprenyl_synt_CS"/>
</dbReference>
<keyword evidence="8" id="KW-1185">Reference proteome</keyword>
<keyword evidence="3 6" id="KW-0808">Transferase</keyword>
<protein>
    <submittedName>
        <fullName evidence="7">Polyprenyl synthetase family protein</fullName>
    </submittedName>
</protein>
<dbReference type="Gene3D" id="1.10.600.10">
    <property type="entry name" value="Farnesyl Diphosphate Synthase"/>
    <property type="match status" value="1"/>
</dbReference>
<dbReference type="InterPro" id="IPR000092">
    <property type="entry name" value="Polyprenyl_synt"/>
</dbReference>
<evidence type="ECO:0000313" key="7">
    <source>
        <dbReference type="EMBL" id="GAA4285259.1"/>
    </source>
</evidence>
<dbReference type="SFLD" id="SFLDS00005">
    <property type="entry name" value="Isoprenoid_Synthase_Type_I"/>
    <property type="match status" value="1"/>
</dbReference>
<evidence type="ECO:0000256" key="6">
    <source>
        <dbReference type="RuleBase" id="RU004466"/>
    </source>
</evidence>
<dbReference type="PROSITE" id="PS00723">
    <property type="entry name" value="POLYPRENYL_SYNTHASE_1"/>
    <property type="match status" value="1"/>
</dbReference>
<evidence type="ECO:0000256" key="1">
    <source>
        <dbReference type="ARBA" id="ARBA00001946"/>
    </source>
</evidence>
<dbReference type="PANTHER" id="PTHR12001">
    <property type="entry name" value="GERANYLGERANYL PYROPHOSPHATE SYNTHASE"/>
    <property type="match status" value="1"/>
</dbReference>